<evidence type="ECO:0000259" key="6">
    <source>
        <dbReference type="Pfam" id="PF02826"/>
    </source>
</evidence>
<proteinExistence type="inferred from homology"/>
<evidence type="ECO:0000256" key="2">
    <source>
        <dbReference type="ARBA" id="ARBA00023002"/>
    </source>
</evidence>
<evidence type="ECO:0000256" key="4">
    <source>
        <dbReference type="RuleBase" id="RU003719"/>
    </source>
</evidence>
<evidence type="ECO:0000256" key="1">
    <source>
        <dbReference type="ARBA" id="ARBA00005854"/>
    </source>
</evidence>
<dbReference type="SUPFAM" id="SSF51735">
    <property type="entry name" value="NAD(P)-binding Rossmann-fold domains"/>
    <property type="match status" value="1"/>
</dbReference>
<dbReference type="Proteomes" id="UP000054099">
    <property type="component" value="Unassembled WGS sequence"/>
</dbReference>
<feature type="domain" description="D-isomer specific 2-hydroxyacid dehydrogenase NAD-binding" evidence="6">
    <location>
        <begin position="111"/>
        <end position="287"/>
    </location>
</feature>
<dbReference type="CDD" id="cd05299">
    <property type="entry name" value="CtBP_dh"/>
    <property type="match status" value="1"/>
</dbReference>
<dbReference type="InterPro" id="IPR029753">
    <property type="entry name" value="D-isomer_DH_CS"/>
</dbReference>
<dbReference type="RefSeq" id="WP_061975114.1">
    <property type="nucleotide sequence ID" value="NZ_FMAV01000005.1"/>
</dbReference>
<gene>
    <name evidence="7" type="ORF">AS030_20190</name>
</gene>
<dbReference type="Pfam" id="PF00389">
    <property type="entry name" value="2-Hacid_dh"/>
    <property type="match status" value="1"/>
</dbReference>
<dbReference type="GO" id="GO:0051287">
    <property type="term" value="F:NAD binding"/>
    <property type="evidence" value="ECO:0007669"/>
    <property type="project" value="InterPro"/>
</dbReference>
<feature type="domain" description="D-isomer specific 2-hydroxyacid dehydrogenase catalytic" evidence="5">
    <location>
        <begin position="17"/>
        <end position="309"/>
    </location>
</feature>
<dbReference type="InterPro" id="IPR043322">
    <property type="entry name" value="CtBP"/>
</dbReference>
<dbReference type="FunFam" id="3.40.50.720:FF:000203">
    <property type="entry name" value="D-3-phosphoglycerate dehydrogenase (SerA)"/>
    <property type="match status" value="1"/>
</dbReference>
<dbReference type="EMBL" id="LNQN01000007">
    <property type="protein sequence ID" value="KSU80262.1"/>
    <property type="molecule type" value="Genomic_DNA"/>
</dbReference>
<dbReference type="GO" id="GO:0003714">
    <property type="term" value="F:transcription corepressor activity"/>
    <property type="evidence" value="ECO:0007669"/>
    <property type="project" value="InterPro"/>
</dbReference>
<dbReference type="AlphaFoldDB" id="A0A0V8IZM6"/>
<dbReference type="InterPro" id="IPR036291">
    <property type="entry name" value="NAD(P)-bd_dom_sf"/>
</dbReference>
<evidence type="ECO:0000256" key="3">
    <source>
        <dbReference type="ARBA" id="ARBA00023027"/>
    </source>
</evidence>
<dbReference type="PROSITE" id="PS00670">
    <property type="entry name" value="D_2_HYDROXYACID_DH_2"/>
    <property type="match status" value="1"/>
</dbReference>
<name>A0A0V8IZM6_9BACL</name>
<protein>
    <submittedName>
        <fullName evidence="7">Hydroxyacid dehydrogenase</fullName>
    </submittedName>
</protein>
<accession>A0A0V8IZM6</accession>
<evidence type="ECO:0000313" key="8">
    <source>
        <dbReference type="Proteomes" id="UP000054099"/>
    </source>
</evidence>
<dbReference type="InterPro" id="IPR006139">
    <property type="entry name" value="D-isomer_2_OHA_DH_cat_dom"/>
</dbReference>
<dbReference type="PROSITE" id="PS00671">
    <property type="entry name" value="D_2_HYDROXYACID_DH_3"/>
    <property type="match status" value="1"/>
</dbReference>
<evidence type="ECO:0000259" key="5">
    <source>
        <dbReference type="Pfam" id="PF00389"/>
    </source>
</evidence>
<keyword evidence="8" id="KW-1185">Reference proteome</keyword>
<dbReference type="PANTHER" id="PTHR43761">
    <property type="entry name" value="D-ISOMER SPECIFIC 2-HYDROXYACID DEHYDROGENASE FAMILY PROTEIN (AFU_ORTHOLOGUE AFUA_1G13630)"/>
    <property type="match status" value="1"/>
</dbReference>
<dbReference type="InterPro" id="IPR050418">
    <property type="entry name" value="D-iso_2-hydroxyacid_DH_PdxB"/>
</dbReference>
<keyword evidence="3" id="KW-0520">NAD</keyword>
<evidence type="ECO:0000313" key="7">
    <source>
        <dbReference type="EMBL" id="KSU80262.1"/>
    </source>
</evidence>
<comment type="caution">
    <text evidence="7">The sequence shown here is derived from an EMBL/GenBank/DDBJ whole genome shotgun (WGS) entry which is preliminary data.</text>
</comment>
<keyword evidence="2 4" id="KW-0560">Oxidoreductase</keyword>
<comment type="similarity">
    <text evidence="1 4">Belongs to the D-isomer specific 2-hydroxyacid dehydrogenase family.</text>
</comment>
<dbReference type="PANTHER" id="PTHR43761:SF1">
    <property type="entry name" value="D-ISOMER SPECIFIC 2-HYDROXYACID DEHYDROGENASE CATALYTIC DOMAIN-CONTAINING PROTEIN-RELATED"/>
    <property type="match status" value="1"/>
</dbReference>
<dbReference type="Gene3D" id="3.40.50.720">
    <property type="entry name" value="NAD(P)-binding Rossmann-like Domain"/>
    <property type="match status" value="2"/>
</dbReference>
<dbReference type="SUPFAM" id="SSF52283">
    <property type="entry name" value="Formate/glycerate dehydrogenase catalytic domain-like"/>
    <property type="match status" value="1"/>
</dbReference>
<reference evidence="7 8" key="1">
    <citation type="journal article" date="2014" name="Antonie Van Leeuwenhoek">
        <title>Fictibacillus enclensis sp. nov., isolated from marine sediment.</title>
        <authorList>
            <person name="Dastager S.G."/>
            <person name="Mawlankar R."/>
            <person name="Srinivasan K."/>
            <person name="Tang S.K."/>
            <person name="Lee J.C."/>
            <person name="Ramana V.V."/>
            <person name="Shouche Y.S."/>
        </authorList>
    </citation>
    <scope>NUCLEOTIDE SEQUENCE [LARGE SCALE GENOMIC DNA]</scope>
    <source>
        <strain evidence="7 8">NIO-1003</strain>
    </source>
</reference>
<dbReference type="InterPro" id="IPR006140">
    <property type="entry name" value="D-isomer_DH_NAD-bd"/>
</dbReference>
<dbReference type="Pfam" id="PF02826">
    <property type="entry name" value="2-Hacid_dh_C"/>
    <property type="match status" value="1"/>
</dbReference>
<sequence>MSKMKVVVTDWEYDDLRYEKAVFEKYSEVELIGAQCRTEEEVIEACRDADALINQYAPLGSTVIEQLEKCRVITRYGVGVNTIDLEAATGKGICVANVPDYCMDEVSDHALSLLLSARRKIVKANEQVKSGNWDFKVTQPIHRLRGQVLGLVGYGKIPQSLAEKVQPLGLKVVAFDPYYPAAEAEKKGVQLVSLEELCRVSDIISVHAPLTEGTKGMINASLFSQMKNDALLINTSRGPVVDEKALIEALETGEIGGAALDVIEEEPISENHPFLSMDNVILTPHVAWYSEEAAKEMRTKAALGVVDVLICKEYPKYLVNKQVEERSVLKSNQPESRYAMS</sequence>
<organism evidence="7 8">
    <name type="scientific">Fictibacillus enclensis</name>
    <dbReference type="NCBI Taxonomy" id="1017270"/>
    <lineage>
        <taxon>Bacteria</taxon>
        <taxon>Bacillati</taxon>
        <taxon>Bacillota</taxon>
        <taxon>Bacilli</taxon>
        <taxon>Bacillales</taxon>
        <taxon>Fictibacillaceae</taxon>
        <taxon>Fictibacillus</taxon>
    </lineage>
</organism>
<dbReference type="GO" id="GO:0016616">
    <property type="term" value="F:oxidoreductase activity, acting on the CH-OH group of donors, NAD or NADP as acceptor"/>
    <property type="evidence" value="ECO:0007669"/>
    <property type="project" value="InterPro"/>
</dbReference>
<dbReference type="OrthoDB" id="9805416at2"/>